<keyword evidence="4" id="KW-1185">Reference proteome</keyword>
<reference evidence="3 4" key="1">
    <citation type="submission" date="2023-08" db="EMBL/GenBank/DDBJ databases">
        <title>Black Yeasts Isolated from many extreme environments.</title>
        <authorList>
            <person name="Coleine C."/>
            <person name="Stajich J.E."/>
            <person name="Selbmann L."/>
        </authorList>
    </citation>
    <scope>NUCLEOTIDE SEQUENCE [LARGE SCALE GENOMIC DNA]</scope>
    <source>
        <strain evidence="3 4">CCFEE 5935</strain>
    </source>
</reference>
<evidence type="ECO:0000256" key="2">
    <source>
        <dbReference type="SAM" id="MobiDB-lite"/>
    </source>
</evidence>
<comment type="caution">
    <text evidence="3">The sequence shown here is derived from an EMBL/GenBank/DDBJ whole genome shotgun (WGS) entry which is preliminary data.</text>
</comment>
<feature type="region of interest" description="Disordered" evidence="2">
    <location>
        <begin position="122"/>
        <end position="158"/>
    </location>
</feature>
<feature type="coiled-coil region" evidence="1">
    <location>
        <begin position="13"/>
        <end position="69"/>
    </location>
</feature>
<dbReference type="AlphaFoldDB" id="A0AAV9NU85"/>
<keyword evidence="1" id="KW-0175">Coiled coil</keyword>
<feature type="region of interest" description="Disordered" evidence="2">
    <location>
        <begin position="494"/>
        <end position="514"/>
    </location>
</feature>
<proteinExistence type="predicted"/>
<organism evidence="3 4">
    <name type="scientific">Saxophila tyrrhenica</name>
    <dbReference type="NCBI Taxonomy" id="1690608"/>
    <lineage>
        <taxon>Eukaryota</taxon>
        <taxon>Fungi</taxon>
        <taxon>Dikarya</taxon>
        <taxon>Ascomycota</taxon>
        <taxon>Pezizomycotina</taxon>
        <taxon>Dothideomycetes</taxon>
        <taxon>Dothideomycetidae</taxon>
        <taxon>Mycosphaerellales</taxon>
        <taxon>Extremaceae</taxon>
        <taxon>Saxophila</taxon>
    </lineage>
</organism>
<gene>
    <name evidence="3" type="ORF">LTR77_010823</name>
</gene>
<name>A0AAV9NU85_9PEZI</name>
<evidence type="ECO:0000313" key="3">
    <source>
        <dbReference type="EMBL" id="KAK5163237.1"/>
    </source>
</evidence>
<evidence type="ECO:0000313" key="4">
    <source>
        <dbReference type="Proteomes" id="UP001337655"/>
    </source>
</evidence>
<feature type="compositionally biased region" description="Polar residues" evidence="2">
    <location>
        <begin position="122"/>
        <end position="138"/>
    </location>
</feature>
<sequence>MATSEDGTWLRFFRQQNEERAILDREVEQHERLENELTSRHRAEQEALNTQQQLEIQELRARAKHLDARCRAFFNRPTGPASQPAPASARTTVAVSAGLTPARSAQTANSALGRATVISNSSGFSRGHQSATQATSEPVQAPTPSLVPIGTHVSDTTSSRHERIKLELARDFSNLHEDSDGNVYALCCYYEGCGANTTQLAAKRTEIKYPNMNVDSLRRHLNSGHGVRGTSVEWVAAKCTGEAIPNEVLSRINSWEPTAYDNHILINCGGVLQSMTSAEDESEGQAKDDTSVQAMFEKLRKSYLNLCQDSDGKMYALCCSLCGANTSCSRGGALHPTLDLRYMRSHLSKTHAEEMGNLTTDEVLQRCKGSAISDVDIMRFARGEPSSIDSRLQVIKRRVTPSKRSASLGNEGNSGVHESSVLHVANGTTPDISAQRMDSSAVQGLGRASSGPGRSVSRDLDGLMPTLHPSLYNPDSVFGAPAKLQRSSFYRSKAANKARSGYASDDSETLDEVQVKHRPSMVTNEEEDDCEFYG</sequence>
<protein>
    <submittedName>
        <fullName evidence="3">Uncharacterized protein</fullName>
    </submittedName>
</protein>
<accession>A0AAV9NU85</accession>
<dbReference type="Proteomes" id="UP001337655">
    <property type="component" value="Unassembled WGS sequence"/>
</dbReference>
<dbReference type="EMBL" id="JAVRRT010000027">
    <property type="protein sequence ID" value="KAK5163237.1"/>
    <property type="molecule type" value="Genomic_DNA"/>
</dbReference>
<dbReference type="GeneID" id="89932148"/>
<evidence type="ECO:0000256" key="1">
    <source>
        <dbReference type="SAM" id="Coils"/>
    </source>
</evidence>
<dbReference type="RefSeq" id="XP_064653762.1">
    <property type="nucleotide sequence ID" value="XM_064808040.1"/>
</dbReference>